<evidence type="ECO:0000256" key="4">
    <source>
        <dbReference type="PROSITE-ProRule" id="PRU00042"/>
    </source>
</evidence>
<evidence type="ECO:0000256" key="2">
    <source>
        <dbReference type="ARBA" id="ARBA00023155"/>
    </source>
</evidence>
<dbReference type="InterPro" id="IPR050224">
    <property type="entry name" value="TALE_homeobox"/>
</dbReference>
<dbReference type="PROSITE" id="PS50157">
    <property type="entry name" value="ZINC_FINGER_C2H2_2"/>
    <property type="match status" value="1"/>
</dbReference>
<evidence type="ECO:0000313" key="9">
    <source>
        <dbReference type="EMBL" id="KAJ5225643.1"/>
    </source>
</evidence>
<dbReference type="OrthoDB" id="10056939at2759"/>
<feature type="domain" description="Homeobox" evidence="7">
    <location>
        <begin position="168"/>
        <end position="231"/>
    </location>
</feature>
<dbReference type="GeneID" id="83203467"/>
<dbReference type="RefSeq" id="XP_058329054.1">
    <property type="nucleotide sequence ID" value="XM_058476164.1"/>
</dbReference>
<dbReference type="SMART" id="SM00389">
    <property type="entry name" value="HOX"/>
    <property type="match status" value="1"/>
</dbReference>
<evidence type="ECO:0000256" key="1">
    <source>
        <dbReference type="ARBA" id="ARBA00023125"/>
    </source>
</evidence>
<evidence type="ECO:0000313" key="10">
    <source>
        <dbReference type="Proteomes" id="UP001150941"/>
    </source>
</evidence>
<dbReference type="InterPro" id="IPR013087">
    <property type="entry name" value="Znf_C2H2_type"/>
</dbReference>
<evidence type="ECO:0008006" key="11">
    <source>
        <dbReference type="Google" id="ProtNLM"/>
    </source>
</evidence>
<dbReference type="InterPro" id="IPR008422">
    <property type="entry name" value="KN_HD"/>
</dbReference>
<feature type="compositionally biased region" description="Polar residues" evidence="6">
    <location>
        <begin position="233"/>
        <end position="242"/>
    </location>
</feature>
<name>A0A9W9NTD7_9EURO</name>
<dbReference type="EMBL" id="JAPQKS010000005">
    <property type="protein sequence ID" value="KAJ5225643.1"/>
    <property type="molecule type" value="Genomic_DNA"/>
</dbReference>
<feature type="non-terminal residue" evidence="9">
    <location>
        <position position="538"/>
    </location>
</feature>
<dbReference type="PANTHER" id="PTHR11850">
    <property type="entry name" value="HOMEOBOX PROTEIN TRANSCRIPTION FACTORS"/>
    <property type="match status" value="1"/>
</dbReference>
<dbReference type="SMART" id="SM00355">
    <property type="entry name" value="ZnF_C2H2"/>
    <property type="match status" value="2"/>
</dbReference>
<evidence type="ECO:0000259" key="7">
    <source>
        <dbReference type="PROSITE" id="PS50071"/>
    </source>
</evidence>
<accession>A0A9W9NTD7</accession>
<dbReference type="SUPFAM" id="SSF46689">
    <property type="entry name" value="Homeodomain-like"/>
    <property type="match status" value="1"/>
</dbReference>
<feature type="domain" description="C2H2-type" evidence="8">
    <location>
        <begin position="363"/>
        <end position="391"/>
    </location>
</feature>
<protein>
    <recommendedName>
        <fullName evidence="11">Homeobox and C2H2 transcription factor</fullName>
    </recommendedName>
</protein>
<dbReference type="Gene3D" id="1.10.10.60">
    <property type="entry name" value="Homeodomain-like"/>
    <property type="match status" value="1"/>
</dbReference>
<dbReference type="Gene3D" id="3.30.160.60">
    <property type="entry name" value="Classic Zinc Finger"/>
    <property type="match status" value="1"/>
</dbReference>
<dbReference type="GO" id="GO:0003677">
    <property type="term" value="F:DNA binding"/>
    <property type="evidence" value="ECO:0007669"/>
    <property type="project" value="UniProtKB-UniRule"/>
</dbReference>
<evidence type="ECO:0000256" key="5">
    <source>
        <dbReference type="PROSITE-ProRule" id="PRU00108"/>
    </source>
</evidence>
<proteinExistence type="predicted"/>
<dbReference type="Proteomes" id="UP001150941">
    <property type="component" value="Unassembled WGS sequence"/>
</dbReference>
<feature type="DNA-binding region" description="Homeobox" evidence="5">
    <location>
        <begin position="170"/>
        <end position="232"/>
    </location>
</feature>
<keyword evidence="4" id="KW-0863">Zinc-finger</keyword>
<evidence type="ECO:0000256" key="6">
    <source>
        <dbReference type="SAM" id="MobiDB-lite"/>
    </source>
</evidence>
<dbReference type="AlphaFoldDB" id="A0A9W9NTD7"/>
<reference evidence="9" key="2">
    <citation type="journal article" date="2023" name="IMA Fungus">
        <title>Comparative genomic study of the Penicillium genus elucidates a diverse pangenome and 15 lateral gene transfer events.</title>
        <authorList>
            <person name="Petersen C."/>
            <person name="Sorensen T."/>
            <person name="Nielsen M.R."/>
            <person name="Sondergaard T.E."/>
            <person name="Sorensen J.L."/>
            <person name="Fitzpatrick D.A."/>
            <person name="Frisvad J.C."/>
            <person name="Nielsen K.L."/>
        </authorList>
    </citation>
    <scope>NUCLEOTIDE SEQUENCE</scope>
    <source>
        <strain evidence="9">IBT 19713</strain>
    </source>
</reference>
<dbReference type="CDD" id="cd00086">
    <property type="entry name" value="homeodomain"/>
    <property type="match status" value="1"/>
</dbReference>
<comment type="subcellular location">
    <subcellularLocation>
        <location evidence="5">Nucleus</location>
    </subcellularLocation>
</comment>
<feature type="region of interest" description="Disordered" evidence="6">
    <location>
        <begin position="224"/>
        <end position="275"/>
    </location>
</feature>
<comment type="caution">
    <text evidence="9">The sequence shown here is derived from an EMBL/GenBank/DDBJ whole genome shotgun (WGS) entry which is preliminary data.</text>
</comment>
<dbReference type="PROSITE" id="PS50071">
    <property type="entry name" value="HOMEOBOX_2"/>
    <property type="match status" value="1"/>
</dbReference>
<keyword evidence="10" id="KW-1185">Reference proteome</keyword>
<organism evidence="9 10">
    <name type="scientific">Penicillium chermesinum</name>
    <dbReference type="NCBI Taxonomy" id="63820"/>
    <lineage>
        <taxon>Eukaryota</taxon>
        <taxon>Fungi</taxon>
        <taxon>Dikarya</taxon>
        <taxon>Ascomycota</taxon>
        <taxon>Pezizomycotina</taxon>
        <taxon>Eurotiomycetes</taxon>
        <taxon>Eurotiomycetidae</taxon>
        <taxon>Eurotiales</taxon>
        <taxon>Aspergillaceae</taxon>
        <taxon>Penicillium</taxon>
    </lineage>
</organism>
<dbReference type="GO" id="GO:0008270">
    <property type="term" value="F:zinc ion binding"/>
    <property type="evidence" value="ECO:0007669"/>
    <property type="project" value="UniProtKB-KW"/>
</dbReference>
<dbReference type="GO" id="GO:0006355">
    <property type="term" value="P:regulation of DNA-templated transcription"/>
    <property type="evidence" value="ECO:0007669"/>
    <property type="project" value="InterPro"/>
</dbReference>
<feature type="compositionally biased region" description="Low complexity" evidence="6">
    <location>
        <begin position="317"/>
        <end position="331"/>
    </location>
</feature>
<dbReference type="GO" id="GO:0005634">
    <property type="term" value="C:nucleus"/>
    <property type="evidence" value="ECO:0007669"/>
    <property type="project" value="UniProtKB-SubCell"/>
</dbReference>
<keyword evidence="3 5" id="KW-0539">Nucleus</keyword>
<dbReference type="InterPro" id="IPR001356">
    <property type="entry name" value="HD"/>
</dbReference>
<evidence type="ECO:0000256" key="3">
    <source>
        <dbReference type="ARBA" id="ARBA00023242"/>
    </source>
</evidence>
<keyword evidence="2 5" id="KW-0371">Homeobox</keyword>
<feature type="compositionally biased region" description="Low complexity" evidence="6">
    <location>
        <begin position="249"/>
        <end position="258"/>
    </location>
</feature>
<reference evidence="9" key="1">
    <citation type="submission" date="2022-11" db="EMBL/GenBank/DDBJ databases">
        <authorList>
            <person name="Petersen C."/>
        </authorList>
    </citation>
    <scope>NUCLEOTIDE SEQUENCE</scope>
    <source>
        <strain evidence="9">IBT 19713</strain>
    </source>
</reference>
<sequence length="538" mass="60716">KKWNTLSDFYFCVSEPTAAERHEWTDLESQYFPALEGHNYPSLQSPDITCELTPSQAEHTNGFFVSQPQDLGNVSQWLDGSYRPPKPCSHCRRHRLQCLVIRTSPVNPNPLASCSSCAALFRECSLSKGEKRLPSGFETSAPVLGHLHGLPENTENDIGQPIPSVEPIEDRKESKQFVRKGARALREWFYQNQENPYPNESQKIQLAQETGFSQRRISTWFANARRRQKQKTHISNFTSNSRPRAGSPLITSTLSSLTPMERWKASPPDEDPVPESVIQDAIATGTDPFQLDGSVLDLLNIDGESSHLASSVSSFGSRASETSESGSSAWSHQSGENNLPFPLLPKKSASRRKRESQSEDNQYQCTFCTQSFKKRHDWARHEKSVHLRLDSWICSPNLDELQNDWSTTLAECKFCDTPLPAPAHWEEHEFDICAGKPVSERSFSRKDYLWQHLRKFHGCTKTPVPDLNAWRGTGGNVQSRCGFCDCTLSTWASRSEHLADHFRNGARMSHWVGDWGLDPTAMGALRNAVLPWQRSLAT</sequence>
<keyword evidence="1 5" id="KW-0238">DNA-binding</keyword>
<gene>
    <name evidence="9" type="ORF">N7468_006868</name>
</gene>
<keyword evidence="4" id="KW-0862">Zinc</keyword>
<keyword evidence="4" id="KW-0479">Metal-binding</keyword>
<dbReference type="PROSITE" id="PS00028">
    <property type="entry name" value="ZINC_FINGER_C2H2_1"/>
    <property type="match status" value="1"/>
</dbReference>
<feature type="region of interest" description="Disordered" evidence="6">
    <location>
        <begin position="317"/>
        <end position="358"/>
    </location>
</feature>
<evidence type="ECO:0000259" key="8">
    <source>
        <dbReference type="PROSITE" id="PS50157"/>
    </source>
</evidence>
<dbReference type="InterPro" id="IPR009057">
    <property type="entry name" value="Homeodomain-like_sf"/>
</dbReference>
<dbReference type="Pfam" id="PF05920">
    <property type="entry name" value="Homeobox_KN"/>
    <property type="match status" value="1"/>
</dbReference>